<evidence type="ECO:0000313" key="13">
    <source>
        <dbReference type="Proteomes" id="UP000199531"/>
    </source>
</evidence>
<comment type="cofactor">
    <cofactor evidence="1">
        <name>heme</name>
        <dbReference type="ChEBI" id="CHEBI:30413"/>
    </cofactor>
</comment>
<feature type="transmembrane region" description="Helical" evidence="11">
    <location>
        <begin position="69"/>
        <end position="93"/>
    </location>
</feature>
<dbReference type="SUPFAM" id="SSF81343">
    <property type="entry name" value="Fumarate reductase respiratory complex transmembrane subunits"/>
    <property type="match status" value="1"/>
</dbReference>
<keyword evidence="6 10" id="KW-0479">Metal-binding</keyword>
<keyword evidence="13" id="KW-1185">Reference proteome</keyword>
<dbReference type="GO" id="GO:0006099">
    <property type="term" value="P:tricarboxylic acid cycle"/>
    <property type="evidence" value="ECO:0007669"/>
    <property type="project" value="InterPro"/>
</dbReference>
<keyword evidence="5 11" id="KW-0812">Transmembrane</keyword>
<reference evidence="12 13" key="1">
    <citation type="submission" date="2016-10" db="EMBL/GenBank/DDBJ databases">
        <authorList>
            <person name="de Groot N.N."/>
        </authorList>
    </citation>
    <scope>NUCLEOTIDE SEQUENCE [LARGE SCALE GENOMIC DNA]</scope>
    <source>
        <strain evidence="12 13">DSM 15123</strain>
    </source>
</reference>
<evidence type="ECO:0000313" key="12">
    <source>
        <dbReference type="EMBL" id="SEN35124.1"/>
    </source>
</evidence>
<dbReference type="Gene3D" id="1.20.1300.10">
    <property type="entry name" value="Fumarate reductase/succinate dehydrogenase, transmembrane subunit"/>
    <property type="match status" value="1"/>
</dbReference>
<feature type="transmembrane region" description="Helical" evidence="11">
    <location>
        <begin position="163"/>
        <end position="186"/>
    </location>
</feature>
<evidence type="ECO:0000256" key="8">
    <source>
        <dbReference type="ARBA" id="ARBA00023004"/>
    </source>
</evidence>
<keyword evidence="7 11" id="KW-1133">Transmembrane helix</keyword>
<dbReference type="STRING" id="1121117.SAMN02745977_01183"/>
<feature type="binding site" description="axial binding residue" evidence="10">
    <location>
        <position position="177"/>
    </location>
    <ligand>
        <name>heme b</name>
        <dbReference type="ChEBI" id="CHEBI:60344"/>
        <label>bD</label>
    </ligand>
    <ligandPart>
        <name>Fe</name>
        <dbReference type="ChEBI" id="CHEBI:18248"/>
    </ligandPart>
</feature>
<sequence length="251" mass="28340">MRSATTPVVSGQRASSWPAALDLIQSLSGLALGLFMWFHMGFVSSILISEDLFWIVARMFEGYFVFGKPYYWIVSIFVAVIAMLLGLHALLALRKFPADWAQYRSMGKHTSRLRHGDTWLWLIQVATGFALFFLAPVHLYTMMSHPELIGPYESADRVWTGNFWPLYLILLFAVELHGTIGLYRLALKWGWLPSAATEAGRRRLMQAKWLLTAFFLILGLASLAAYIKLGIEHAPNAGEPYTPAWIQEGAQ</sequence>
<dbReference type="OrthoDB" id="9153108at2"/>
<dbReference type="NCBIfam" id="NF010072">
    <property type="entry name" value="PRK13553.1"/>
    <property type="match status" value="1"/>
</dbReference>
<evidence type="ECO:0000256" key="2">
    <source>
        <dbReference type="ARBA" id="ARBA00004050"/>
    </source>
</evidence>
<evidence type="ECO:0000256" key="5">
    <source>
        <dbReference type="ARBA" id="ARBA00022692"/>
    </source>
</evidence>
<feature type="binding site" description="axial binding residue" evidence="10">
    <location>
        <position position="39"/>
    </location>
    <ligand>
        <name>heme b</name>
        <dbReference type="ChEBI" id="CHEBI:60344"/>
        <label>bD</label>
    </ligand>
    <ligandPart>
        <name>Fe</name>
        <dbReference type="ChEBI" id="CHEBI:18248"/>
    </ligandPart>
</feature>
<evidence type="ECO:0000256" key="3">
    <source>
        <dbReference type="ARBA" id="ARBA00004370"/>
    </source>
</evidence>
<evidence type="ECO:0000256" key="9">
    <source>
        <dbReference type="ARBA" id="ARBA00023136"/>
    </source>
</evidence>
<dbReference type="RefSeq" id="WP_091814990.1">
    <property type="nucleotide sequence ID" value="NZ_FOCW01000001.1"/>
</dbReference>
<dbReference type="GO" id="GO:0016020">
    <property type="term" value="C:membrane"/>
    <property type="evidence" value="ECO:0007669"/>
    <property type="project" value="UniProtKB-SubCell"/>
</dbReference>
<dbReference type="Proteomes" id="UP000199531">
    <property type="component" value="Unassembled WGS sequence"/>
</dbReference>
<comment type="function">
    <text evidence="2">Membrane-anchoring subunit of succinate dehydrogenase (SDH).</text>
</comment>
<evidence type="ECO:0000256" key="6">
    <source>
        <dbReference type="ARBA" id="ARBA00022723"/>
    </source>
</evidence>
<feature type="binding site" description="axial binding residue" evidence="10">
    <location>
        <position position="138"/>
    </location>
    <ligand>
        <name>heme b</name>
        <dbReference type="ChEBI" id="CHEBI:60344"/>
        <label>bD</label>
    </ligand>
    <ligandPart>
        <name>Fe</name>
        <dbReference type="ChEBI" id="CHEBI:18248"/>
    </ligandPart>
</feature>
<comment type="subcellular location">
    <subcellularLocation>
        <location evidence="3">Membrane</location>
    </subcellularLocation>
</comment>
<keyword evidence="4 10" id="KW-0349">Heme</keyword>
<evidence type="ECO:0000256" key="7">
    <source>
        <dbReference type="ARBA" id="ARBA00022989"/>
    </source>
</evidence>
<accession>A0A1H8FUA6</accession>
<proteinExistence type="predicted"/>
<dbReference type="AlphaFoldDB" id="A0A1H8FUA6"/>
<dbReference type="GO" id="GO:0046872">
    <property type="term" value="F:metal ion binding"/>
    <property type="evidence" value="ECO:0007669"/>
    <property type="project" value="UniProtKB-KW"/>
</dbReference>
<gene>
    <name evidence="12" type="ORF">SAMN02745977_01183</name>
</gene>
<dbReference type="InterPro" id="IPR004224">
    <property type="entry name" value="Fum_red_B_TM"/>
</dbReference>
<dbReference type="Pfam" id="PF01127">
    <property type="entry name" value="Sdh_cyt"/>
    <property type="match status" value="1"/>
</dbReference>
<feature type="binding site" description="axial binding residue" evidence="10">
    <location>
        <position position="88"/>
    </location>
    <ligand>
        <name>heme b</name>
        <dbReference type="ChEBI" id="CHEBI:60344"/>
        <label>bD</label>
    </ligand>
    <ligandPart>
        <name>Fe</name>
        <dbReference type="ChEBI" id="CHEBI:18248"/>
    </ligandPart>
</feature>
<dbReference type="CDD" id="cd00581">
    <property type="entry name" value="QFR_TypeB_TM"/>
    <property type="match status" value="1"/>
</dbReference>
<feature type="transmembrane region" description="Helical" evidence="11">
    <location>
        <begin position="207"/>
        <end position="227"/>
    </location>
</feature>
<evidence type="ECO:0000256" key="10">
    <source>
        <dbReference type="PIRSR" id="PIRSR000177-1"/>
    </source>
</evidence>
<name>A0A1H8FUA6_9BURK</name>
<evidence type="ECO:0000256" key="4">
    <source>
        <dbReference type="ARBA" id="ARBA00022617"/>
    </source>
</evidence>
<evidence type="ECO:0000256" key="1">
    <source>
        <dbReference type="ARBA" id="ARBA00001971"/>
    </source>
</evidence>
<keyword evidence="9 11" id="KW-0472">Membrane</keyword>
<feature type="transmembrane region" description="Helical" evidence="11">
    <location>
        <begin position="30"/>
        <end position="49"/>
    </location>
</feature>
<dbReference type="EMBL" id="FOCW01000001">
    <property type="protein sequence ID" value="SEN35124.1"/>
    <property type="molecule type" value="Genomic_DNA"/>
</dbReference>
<evidence type="ECO:0000256" key="11">
    <source>
        <dbReference type="SAM" id="Phobius"/>
    </source>
</evidence>
<feature type="transmembrane region" description="Helical" evidence="11">
    <location>
        <begin position="119"/>
        <end position="143"/>
    </location>
</feature>
<dbReference type="PIRSF" id="PIRSF000177">
    <property type="entry name" value="Fumar_rd_cyt_b"/>
    <property type="match status" value="1"/>
</dbReference>
<protein>
    <submittedName>
        <fullName evidence="12">Succinate dehydrogenase subunit C</fullName>
    </submittedName>
</protein>
<organism evidence="12 13">
    <name type="scientific">Brachymonas denitrificans DSM 15123</name>
    <dbReference type="NCBI Taxonomy" id="1121117"/>
    <lineage>
        <taxon>Bacteria</taxon>
        <taxon>Pseudomonadati</taxon>
        <taxon>Pseudomonadota</taxon>
        <taxon>Betaproteobacteria</taxon>
        <taxon>Burkholderiales</taxon>
        <taxon>Comamonadaceae</taxon>
        <taxon>Brachymonas</taxon>
    </lineage>
</organism>
<dbReference type="InterPro" id="IPR034804">
    <property type="entry name" value="SQR/QFR_C/D"/>
</dbReference>
<dbReference type="InterPro" id="IPR000701">
    <property type="entry name" value="SuccDH_FuR_B_TM-su"/>
</dbReference>
<keyword evidence="8 10" id="KW-0408">Iron</keyword>